<dbReference type="VEuPathDB" id="VectorBase:ASIC020655"/>
<accession>A0A084WQB2</accession>
<evidence type="ECO:0000313" key="2">
    <source>
        <dbReference type="EMBL" id="KFB52406.1"/>
    </source>
</evidence>
<name>A0A084WQB2_ANOSI</name>
<evidence type="ECO:0000313" key="4">
    <source>
        <dbReference type="Proteomes" id="UP000030765"/>
    </source>
</evidence>
<sequence length="111" mass="12454">MHFPNAPTRCTHDVPHIQLPLAPPRGSNRIDRLIDRLPSSANAQAQKAQKGCSRLRKTLVVSRHACDAIRTAEKGKVRTTAEDFRIGRAREQAEGVRGHRKEKETEPKLTD</sequence>
<organism evidence="2">
    <name type="scientific">Anopheles sinensis</name>
    <name type="common">Mosquito</name>
    <dbReference type="NCBI Taxonomy" id="74873"/>
    <lineage>
        <taxon>Eukaryota</taxon>
        <taxon>Metazoa</taxon>
        <taxon>Ecdysozoa</taxon>
        <taxon>Arthropoda</taxon>
        <taxon>Hexapoda</taxon>
        <taxon>Insecta</taxon>
        <taxon>Pterygota</taxon>
        <taxon>Neoptera</taxon>
        <taxon>Endopterygota</taxon>
        <taxon>Diptera</taxon>
        <taxon>Nematocera</taxon>
        <taxon>Culicoidea</taxon>
        <taxon>Culicidae</taxon>
        <taxon>Anophelinae</taxon>
        <taxon>Anopheles</taxon>
    </lineage>
</organism>
<evidence type="ECO:0000313" key="3">
    <source>
        <dbReference type="EnsemblMetazoa" id="ASIC020655-PA"/>
    </source>
</evidence>
<reference evidence="3" key="2">
    <citation type="submission" date="2020-05" db="UniProtKB">
        <authorList>
            <consortium name="EnsemblMetazoa"/>
        </authorList>
    </citation>
    <scope>IDENTIFICATION</scope>
</reference>
<reference evidence="2 4" key="1">
    <citation type="journal article" date="2014" name="BMC Genomics">
        <title>Genome sequence of Anopheles sinensis provides insight into genetics basis of mosquito competence for malaria parasites.</title>
        <authorList>
            <person name="Zhou D."/>
            <person name="Zhang D."/>
            <person name="Ding G."/>
            <person name="Shi L."/>
            <person name="Hou Q."/>
            <person name="Ye Y."/>
            <person name="Xu Y."/>
            <person name="Zhou H."/>
            <person name="Xiong C."/>
            <person name="Li S."/>
            <person name="Yu J."/>
            <person name="Hong S."/>
            <person name="Yu X."/>
            <person name="Zou P."/>
            <person name="Chen C."/>
            <person name="Chang X."/>
            <person name="Wang W."/>
            <person name="Lv Y."/>
            <person name="Sun Y."/>
            <person name="Ma L."/>
            <person name="Shen B."/>
            <person name="Zhu C."/>
        </authorList>
    </citation>
    <scope>NUCLEOTIDE SEQUENCE [LARGE SCALE GENOMIC DNA]</scope>
</reference>
<proteinExistence type="predicted"/>
<feature type="region of interest" description="Disordered" evidence="1">
    <location>
        <begin position="1"/>
        <end position="29"/>
    </location>
</feature>
<gene>
    <name evidence="2" type="ORF">ZHAS_00020655</name>
</gene>
<evidence type="ECO:0000256" key="1">
    <source>
        <dbReference type="SAM" id="MobiDB-lite"/>
    </source>
</evidence>
<dbReference type="EnsemblMetazoa" id="ASIC020655-RA">
    <property type="protein sequence ID" value="ASIC020655-PA"/>
    <property type="gene ID" value="ASIC020655"/>
</dbReference>
<keyword evidence="4" id="KW-1185">Reference proteome</keyword>
<dbReference type="AlphaFoldDB" id="A0A084WQB2"/>
<protein>
    <submittedName>
        <fullName evidence="2 3">Uncharacterized protein</fullName>
    </submittedName>
</protein>
<dbReference type="Proteomes" id="UP000030765">
    <property type="component" value="Unassembled WGS sequence"/>
</dbReference>
<feature type="region of interest" description="Disordered" evidence="1">
    <location>
        <begin position="83"/>
        <end position="111"/>
    </location>
</feature>
<dbReference type="EMBL" id="ATLV01025461">
    <property type="status" value="NOT_ANNOTATED_CDS"/>
    <property type="molecule type" value="Genomic_DNA"/>
</dbReference>
<dbReference type="EMBL" id="KE525389">
    <property type="protein sequence ID" value="KFB52406.1"/>
    <property type="molecule type" value="Genomic_DNA"/>
</dbReference>